<name>A0A1R3K380_9ROSI</name>
<dbReference type="PANTHER" id="PTHR33731:SF2">
    <property type="entry name" value="ORGAN-SPECIFIC PROTEIN S2-LIKE"/>
    <property type="match status" value="1"/>
</dbReference>
<dbReference type="EMBL" id="AWUE01014742">
    <property type="protein sequence ID" value="OMP01549.1"/>
    <property type="molecule type" value="Genomic_DNA"/>
</dbReference>
<dbReference type="OrthoDB" id="1734141at2759"/>
<comment type="caution">
    <text evidence="2">The sequence shown here is derived from an EMBL/GenBank/DDBJ whole genome shotgun (WGS) entry which is preliminary data.</text>
</comment>
<dbReference type="PANTHER" id="PTHR33731">
    <property type="entry name" value="PROTEIN, PUTATIVE-RELATED"/>
    <property type="match status" value="1"/>
</dbReference>
<feature type="signal peptide" evidence="1">
    <location>
        <begin position="1"/>
        <end position="22"/>
    </location>
</feature>
<evidence type="ECO:0000256" key="1">
    <source>
        <dbReference type="SAM" id="SignalP"/>
    </source>
</evidence>
<dbReference type="InterPro" id="IPR024489">
    <property type="entry name" value="Organ_specific_prot"/>
</dbReference>
<reference evidence="3" key="1">
    <citation type="submission" date="2013-09" db="EMBL/GenBank/DDBJ databases">
        <title>Corchorus olitorius genome sequencing.</title>
        <authorList>
            <person name="Alam M."/>
            <person name="Haque M.S."/>
            <person name="Islam M.S."/>
            <person name="Emdad E.M."/>
            <person name="Islam M.M."/>
            <person name="Ahmed B."/>
            <person name="Halim A."/>
            <person name="Hossen Q.M.M."/>
            <person name="Hossain M.Z."/>
            <person name="Ahmed R."/>
            <person name="Khan M.M."/>
            <person name="Islam R."/>
            <person name="Rashid M.M."/>
            <person name="Khan S.A."/>
            <person name="Rahman M.S."/>
            <person name="Alam M."/>
            <person name="Yahiya A.S."/>
            <person name="Khan M.S."/>
            <person name="Azam M.S."/>
            <person name="Haque T."/>
            <person name="Lashkar M.Z.H."/>
            <person name="Akhand A.I."/>
            <person name="Morshed G."/>
            <person name="Roy S."/>
            <person name="Uddin K.S."/>
            <person name="Rabeya T."/>
            <person name="Hossain A.S."/>
            <person name="Chowdhury A."/>
            <person name="Snigdha A.R."/>
            <person name="Mortoza M.S."/>
            <person name="Matin S.A."/>
            <person name="Hoque S.M.E."/>
            <person name="Islam M.K."/>
            <person name="Roy D.K."/>
            <person name="Haider R."/>
            <person name="Moosa M.M."/>
            <person name="Elias S.M."/>
            <person name="Hasan A.M."/>
            <person name="Jahan S."/>
            <person name="Shafiuddin M."/>
            <person name="Mahmood N."/>
            <person name="Shommy N.S."/>
        </authorList>
    </citation>
    <scope>NUCLEOTIDE SEQUENCE [LARGE SCALE GENOMIC DNA]</scope>
    <source>
        <strain evidence="3">cv. O-4</strain>
    </source>
</reference>
<dbReference type="Proteomes" id="UP000187203">
    <property type="component" value="Unassembled WGS sequence"/>
</dbReference>
<evidence type="ECO:0000313" key="3">
    <source>
        <dbReference type="Proteomes" id="UP000187203"/>
    </source>
</evidence>
<organism evidence="2 3">
    <name type="scientific">Corchorus olitorius</name>
    <dbReference type="NCBI Taxonomy" id="93759"/>
    <lineage>
        <taxon>Eukaryota</taxon>
        <taxon>Viridiplantae</taxon>
        <taxon>Streptophyta</taxon>
        <taxon>Embryophyta</taxon>
        <taxon>Tracheophyta</taxon>
        <taxon>Spermatophyta</taxon>
        <taxon>Magnoliopsida</taxon>
        <taxon>eudicotyledons</taxon>
        <taxon>Gunneridae</taxon>
        <taxon>Pentapetalae</taxon>
        <taxon>rosids</taxon>
        <taxon>malvids</taxon>
        <taxon>Malvales</taxon>
        <taxon>Malvaceae</taxon>
        <taxon>Grewioideae</taxon>
        <taxon>Apeibeae</taxon>
        <taxon>Corchorus</taxon>
    </lineage>
</organism>
<feature type="chain" id="PRO_5012096689" evidence="1">
    <location>
        <begin position="23"/>
        <end position="178"/>
    </location>
</feature>
<keyword evidence="1" id="KW-0732">Signal</keyword>
<dbReference type="AlphaFoldDB" id="A0A1R3K380"/>
<evidence type="ECO:0000313" key="2">
    <source>
        <dbReference type="EMBL" id="OMP01549.1"/>
    </source>
</evidence>
<protein>
    <submittedName>
        <fullName evidence="2">Organ specific protein</fullName>
    </submittedName>
</protein>
<sequence>MSSLSFLALFISLLLFANSTIAARKDLGEQWRAIMKDQPMPEAIKGLLHIDDISSFSDEKNNCHDDTPADRSFKIKKEEIFVKDFEPGHGATSYDNDIKPAAQDRNSFLKGDQKSLIATDFEPRPSTTAYTDNIGLKSIANKDFEPRPSTTAYTDDVGLKSIANKDFEPRPSTTAYIE</sequence>
<proteinExistence type="predicted"/>
<dbReference type="Pfam" id="PF10950">
    <property type="entry name" value="Organ_specific"/>
    <property type="match status" value="2"/>
</dbReference>
<gene>
    <name evidence="2" type="ORF">COLO4_11793</name>
</gene>
<accession>A0A1R3K380</accession>
<keyword evidence="3" id="KW-1185">Reference proteome</keyword>